<keyword evidence="3" id="KW-1185">Reference proteome</keyword>
<dbReference type="InterPro" id="IPR009723">
    <property type="entry name" value="Pop1_N"/>
</dbReference>
<dbReference type="InterPro" id="IPR039182">
    <property type="entry name" value="Pop1"/>
</dbReference>
<feature type="region of interest" description="Disordered" evidence="1">
    <location>
        <begin position="502"/>
        <end position="522"/>
    </location>
</feature>
<feature type="non-terminal residue" evidence="4">
    <location>
        <position position="522"/>
    </location>
</feature>
<dbReference type="Proteomes" id="UP000087766">
    <property type="component" value="Unplaced"/>
</dbReference>
<dbReference type="GeneID" id="106752928"/>
<dbReference type="GO" id="GO:0005655">
    <property type="term" value="C:nucleolar ribonuclease P complex"/>
    <property type="evidence" value="ECO:0007669"/>
    <property type="project" value="InterPro"/>
</dbReference>
<dbReference type="Pfam" id="PF06978">
    <property type="entry name" value="POP1_N"/>
    <property type="match status" value="1"/>
</dbReference>
<protein>
    <submittedName>
        <fullName evidence="4">Uncharacterized protein LOC106752928</fullName>
    </submittedName>
</protein>
<evidence type="ECO:0000313" key="3">
    <source>
        <dbReference type="Proteomes" id="UP000087766"/>
    </source>
</evidence>
<dbReference type="KEGG" id="vra:106752928"/>
<dbReference type="PANTHER" id="PTHR22731:SF3">
    <property type="entry name" value="RIBONUCLEASES P_MRP PROTEIN SUBUNIT POP1"/>
    <property type="match status" value="1"/>
</dbReference>
<gene>
    <name evidence="4" type="primary">LOC106752928</name>
</gene>
<dbReference type="STRING" id="3916.A0A1S3T8V3"/>
<evidence type="ECO:0000256" key="1">
    <source>
        <dbReference type="SAM" id="MobiDB-lite"/>
    </source>
</evidence>
<evidence type="ECO:0000259" key="2">
    <source>
        <dbReference type="Pfam" id="PF06978"/>
    </source>
</evidence>
<name>A0A1S3T8V3_VIGRR</name>
<dbReference type="RefSeq" id="XP_014490197.1">
    <property type="nucleotide sequence ID" value="XM_014634711.2"/>
</dbReference>
<organism evidence="3 4">
    <name type="scientific">Vigna radiata var. radiata</name>
    <name type="common">Mung bean</name>
    <name type="synonym">Phaseolus aureus</name>
    <dbReference type="NCBI Taxonomy" id="3916"/>
    <lineage>
        <taxon>Eukaryota</taxon>
        <taxon>Viridiplantae</taxon>
        <taxon>Streptophyta</taxon>
        <taxon>Embryophyta</taxon>
        <taxon>Tracheophyta</taxon>
        <taxon>Spermatophyta</taxon>
        <taxon>Magnoliopsida</taxon>
        <taxon>eudicotyledons</taxon>
        <taxon>Gunneridae</taxon>
        <taxon>Pentapetalae</taxon>
        <taxon>rosids</taxon>
        <taxon>fabids</taxon>
        <taxon>Fabales</taxon>
        <taxon>Fabaceae</taxon>
        <taxon>Papilionoideae</taxon>
        <taxon>50 kb inversion clade</taxon>
        <taxon>NPAAA clade</taxon>
        <taxon>indigoferoid/millettioid clade</taxon>
        <taxon>Phaseoleae</taxon>
        <taxon>Vigna</taxon>
    </lineage>
</organism>
<dbReference type="PANTHER" id="PTHR22731">
    <property type="entry name" value="RIBONUCLEASES P/MRP PROTEIN SUBUNIT POP1"/>
    <property type="match status" value="1"/>
</dbReference>
<evidence type="ECO:0000313" key="4">
    <source>
        <dbReference type="RefSeq" id="XP_014490197.1"/>
    </source>
</evidence>
<sequence>MVAEGTKRPQISLSILPPPRTINVQKYAESRALELHSLQSIIENRVNNDYRSQRNKRRRTTAFDNQIARKGCRRKRQKVGIVGKALAKSGLEEDELKKLPRRVRRRYELKNNPENDFCTSGDGTKRLRTHVWHAKRFAMTKLWGYHLPFCLQGRGKGSRALLKRLKEGVLVHDASYYTAVQLEGPEDSLTSVLRSVLEPSPTTTNPENLEDSLISGVTYGSAMMRQDGGLIGPPIAPVTYIWQPTSQQNISTRLDEQNHYTSFGQHGIDDDSNKHSVELCEKSDKMKHGSSFRHLWVWIHASAFEEGFDNLKIACRKEMEKTGILINCFSLEGQLAKLELFGLGAFQLLQKILHPVGGISENHCQLKKHKVIEEGCVSQNRNSTTLKNGDSFPSCAMLPLNVKDPRELPWKRNVVPVEHISTTTLSDASETKCKELAELGGILEENKDLCSLSLSNLEDCQSNVDDLWYATARGLRPPVEDSVLSKEKHHERMVNFCLVDTDSGDASSSTKVQSSRSCPILL</sequence>
<proteinExistence type="predicted"/>
<reference evidence="4" key="1">
    <citation type="submission" date="2025-08" db="UniProtKB">
        <authorList>
            <consortium name="RefSeq"/>
        </authorList>
    </citation>
    <scope>IDENTIFICATION</scope>
    <source>
        <tissue evidence="4">Leaf</tissue>
    </source>
</reference>
<dbReference type="GO" id="GO:0001682">
    <property type="term" value="P:tRNA 5'-leader removal"/>
    <property type="evidence" value="ECO:0007669"/>
    <property type="project" value="InterPro"/>
</dbReference>
<dbReference type="OrthoDB" id="442863at2759"/>
<feature type="compositionally biased region" description="Polar residues" evidence="1">
    <location>
        <begin position="504"/>
        <end position="522"/>
    </location>
</feature>
<dbReference type="AlphaFoldDB" id="A0A1S3T8V3"/>
<dbReference type="GO" id="GO:0000172">
    <property type="term" value="C:ribonuclease MRP complex"/>
    <property type="evidence" value="ECO:0007669"/>
    <property type="project" value="InterPro"/>
</dbReference>
<feature type="domain" description="Pop1 N-terminal" evidence="2">
    <location>
        <begin position="52"/>
        <end position="184"/>
    </location>
</feature>
<accession>A0A1S3T8V3</accession>